<keyword evidence="2" id="KW-0547">Nucleotide-binding</keyword>
<dbReference type="Proteomes" id="UP000279995">
    <property type="component" value="Chromosome II"/>
</dbReference>
<dbReference type="PANTHER" id="PTHR47396">
    <property type="entry name" value="TYPE I RESTRICTION ENZYME ECOKI R PROTEIN"/>
    <property type="match status" value="1"/>
</dbReference>
<accession>A0AAD0XDK1</accession>
<dbReference type="PANTHER" id="PTHR47396:SF1">
    <property type="entry name" value="ATP-DEPENDENT HELICASE IRC3-RELATED"/>
    <property type="match status" value="1"/>
</dbReference>
<dbReference type="Gene3D" id="3.40.50.300">
    <property type="entry name" value="P-loop containing nucleotide triphosphate hydrolases"/>
    <property type="match status" value="2"/>
</dbReference>
<keyword evidence="2" id="KW-0378">Hydrolase</keyword>
<keyword evidence="2" id="KW-0067">ATP-binding</keyword>
<dbReference type="EMBL" id="CP033066">
    <property type="protein sequence ID" value="AYM88766.1"/>
    <property type="molecule type" value="Genomic_DNA"/>
</dbReference>
<dbReference type="AlphaFoldDB" id="A0AAD0XDK1"/>
<evidence type="ECO:0000259" key="1">
    <source>
        <dbReference type="SMART" id="SM00487"/>
    </source>
</evidence>
<name>A0AAD0XDK1_9GAMM</name>
<dbReference type="InterPro" id="IPR014001">
    <property type="entry name" value="Helicase_ATP-bd"/>
</dbReference>
<dbReference type="GO" id="GO:0004386">
    <property type="term" value="F:helicase activity"/>
    <property type="evidence" value="ECO:0007669"/>
    <property type="project" value="UniProtKB-KW"/>
</dbReference>
<dbReference type="GO" id="GO:0016787">
    <property type="term" value="F:hydrolase activity"/>
    <property type="evidence" value="ECO:0007669"/>
    <property type="project" value="InterPro"/>
</dbReference>
<dbReference type="SMART" id="SM00487">
    <property type="entry name" value="DEXDc"/>
    <property type="match status" value="1"/>
</dbReference>
<dbReference type="GO" id="GO:0005829">
    <property type="term" value="C:cytosol"/>
    <property type="evidence" value="ECO:0007669"/>
    <property type="project" value="TreeGrafter"/>
</dbReference>
<keyword evidence="2" id="KW-0347">Helicase</keyword>
<evidence type="ECO:0000313" key="2">
    <source>
        <dbReference type="EMBL" id="AYM88766.1"/>
    </source>
</evidence>
<dbReference type="RefSeq" id="WP_121638541.1">
    <property type="nucleotide sequence ID" value="NZ_CP033066.1"/>
</dbReference>
<dbReference type="GO" id="GO:0005524">
    <property type="term" value="F:ATP binding"/>
    <property type="evidence" value="ECO:0007669"/>
    <property type="project" value="InterPro"/>
</dbReference>
<feature type="domain" description="Helicase ATP-binding" evidence="1">
    <location>
        <begin position="2"/>
        <end position="196"/>
    </location>
</feature>
<evidence type="ECO:0000313" key="3">
    <source>
        <dbReference type="Proteomes" id="UP000279995"/>
    </source>
</evidence>
<reference evidence="2 3" key="1">
    <citation type="submission" date="2018-10" db="EMBL/GenBank/DDBJ databases">
        <title>Complete Genome Sequence and Transcriptomic Profiles of a Marine Bacterium, Pseudoalteromonas agarivorans Hao 2018.</title>
        <authorList>
            <person name="Hao L."/>
        </authorList>
    </citation>
    <scope>NUCLEOTIDE SEQUENCE [LARGE SCALE GENOMIC DNA]</scope>
    <source>
        <strain evidence="2 3">Hao 2018</strain>
    </source>
</reference>
<dbReference type="InterPro" id="IPR006935">
    <property type="entry name" value="Helicase/UvrB_N"/>
</dbReference>
<organism evidence="2 3">
    <name type="scientific">Pseudoalteromonas agarivorans</name>
    <dbReference type="NCBI Taxonomy" id="176102"/>
    <lineage>
        <taxon>Bacteria</taxon>
        <taxon>Pseudomonadati</taxon>
        <taxon>Pseudomonadota</taxon>
        <taxon>Gammaproteobacteria</taxon>
        <taxon>Alteromonadales</taxon>
        <taxon>Pseudoalteromonadaceae</taxon>
        <taxon>Pseudoalteromonas</taxon>
    </lineage>
</organism>
<gene>
    <name evidence="2" type="ORF">D9T18_19000</name>
</gene>
<proteinExistence type="predicted"/>
<dbReference type="SUPFAM" id="SSF52540">
    <property type="entry name" value="P-loop containing nucleoside triphosphate hydrolases"/>
    <property type="match status" value="2"/>
</dbReference>
<dbReference type="GO" id="GO:0003677">
    <property type="term" value="F:DNA binding"/>
    <property type="evidence" value="ECO:0007669"/>
    <property type="project" value="InterPro"/>
</dbReference>
<dbReference type="InterPro" id="IPR027417">
    <property type="entry name" value="P-loop_NTPase"/>
</dbReference>
<dbReference type="InterPro" id="IPR050742">
    <property type="entry name" value="Helicase_Restrict-Modif_Enz"/>
</dbReference>
<dbReference type="Pfam" id="PF04851">
    <property type="entry name" value="ResIII"/>
    <property type="match status" value="1"/>
</dbReference>
<protein>
    <submittedName>
        <fullName evidence="2">DEAD/DEAH box helicase</fullName>
    </submittedName>
</protein>
<sequence length="496" mass="55077">MKLRNWQSDCIHSAISKYKSLKHFLALATPGAGKTVMASVLAKLLYDQGDIDLVLCFSPSSIVAHDFSEALGEQFDAHFDGTIGALGNSFTYQALSTLDKSVWRLFKKYRVFVIFDEIHHCAGSNIKDANAWGRPIITSIKEQAAYTIALTGTPWRSDALPIALADYCNESGQIQCDYVYGLRQAITDNVCRIPQVVALDNDQITVVEGSETSHFTSFLELLSQSIIPYSEIVTNTSVIEQLLIHSSHKLNKLRCFNKEAGGLIVASSIAHAWQIQLIMKQAIGESALVVTSDEGNANGLIRSFRFSQDKWIISVGMISEGTNIPRLQVCCYLSNVKTEMNYRQVMGRLLRITNAPNQQAFLFMPAEPKLVEYAYRVAQDIPDELAKVKFAQMDEEIITEAHHALDDVDIGIDDEISTDIEAAKAIISIGDTLMHTEESPTSFTDLLPSEIAISTDKIMGIFGKFNHKELEIDGFDQLIISEQSMTKLNKLSSEVF</sequence>